<organism evidence="16 17">
    <name type="scientific">Terribacillus saccharophilus</name>
    <dbReference type="NCBI Taxonomy" id="361277"/>
    <lineage>
        <taxon>Bacteria</taxon>
        <taxon>Bacillati</taxon>
        <taxon>Bacillota</taxon>
        <taxon>Bacilli</taxon>
        <taxon>Bacillales</taxon>
        <taxon>Bacillaceae</taxon>
        <taxon>Terribacillus</taxon>
    </lineage>
</organism>
<dbReference type="Gene3D" id="1.10.1760.20">
    <property type="match status" value="1"/>
</dbReference>
<dbReference type="InterPro" id="IPR029016">
    <property type="entry name" value="GAF-like_dom_sf"/>
</dbReference>
<dbReference type="InterPro" id="IPR011620">
    <property type="entry name" value="Sig_transdc_His_kinase_LytS_TM"/>
</dbReference>
<sequence>MHSTLEMIISIFERAALLLIILFFLTKIKGFKEILQKENHSVRELSVLTVVFCSFAIFGTYSGIEVEGSLVNIRTVAIFSGGILFGPWVGIITGIVSGLHRYLIDIDGITSLPCLITSMTAGFASGFINRKVKKHRWWYIGIGAGILSQTLTMLLIIALGEPRSQGISIVEQIAVPMMIGEISIGLLILLVHNIEGEKKQIAAAQAKLALDIANKTLPYFRSITPASLQRICQIIKEEIDADAVAITDTKTVVAYYGLGAERYQDTSSIVSEMTKQAINSGQIVIRNEVDDHHLPQMHCLLIVPFQEGDEVTGALKIYYEKENRITDSLQTLGIGLAQIISNLMEISRIEQIKETANKAELKALQSKINPHFLFNSLNAIASTTRRDPNRARELIHNLSGYLRYNLELHDEMIAIEEELKQVRDYVEIEKSRFGDKLQIIYDIDPVQIKVPSLLLQPLVENAIHHGVRKRKWQGAVYLSVKAREKDIRISIRDTGVGIDPEIVEKLYKDEASVKNIGLANVHQRVRLIYGKGLTINRLDPGTEIYFDIPVKEGK</sequence>
<dbReference type="PROSITE" id="PS50109">
    <property type="entry name" value="HIS_KIN"/>
    <property type="match status" value="1"/>
</dbReference>
<evidence type="ECO:0000256" key="1">
    <source>
        <dbReference type="ARBA" id="ARBA00000085"/>
    </source>
</evidence>
<dbReference type="InterPro" id="IPR050640">
    <property type="entry name" value="Bact_2-comp_sensor_kinase"/>
</dbReference>
<evidence type="ECO:0000256" key="9">
    <source>
        <dbReference type="ARBA" id="ARBA00022777"/>
    </source>
</evidence>
<feature type="transmembrane region" description="Helical" evidence="14">
    <location>
        <begin position="172"/>
        <end position="191"/>
    </location>
</feature>
<evidence type="ECO:0000256" key="14">
    <source>
        <dbReference type="SAM" id="Phobius"/>
    </source>
</evidence>
<dbReference type="Pfam" id="PF06580">
    <property type="entry name" value="His_kinase"/>
    <property type="match status" value="1"/>
</dbReference>
<evidence type="ECO:0000256" key="2">
    <source>
        <dbReference type="ARBA" id="ARBA00004651"/>
    </source>
</evidence>
<evidence type="ECO:0000256" key="12">
    <source>
        <dbReference type="ARBA" id="ARBA00023012"/>
    </source>
</evidence>
<dbReference type="SUPFAM" id="SSF55781">
    <property type="entry name" value="GAF domain-like"/>
    <property type="match status" value="1"/>
</dbReference>
<protein>
    <recommendedName>
        <fullName evidence="3">histidine kinase</fullName>
        <ecNumber evidence="3">2.7.13.3</ecNumber>
    </recommendedName>
</protein>
<accession>A0A075LMK9</accession>
<dbReference type="EC" id="2.7.13.3" evidence="3"/>
<comment type="catalytic activity">
    <reaction evidence="1">
        <text>ATP + protein L-histidine = ADP + protein N-phospho-L-histidine.</text>
        <dbReference type="EC" id="2.7.13.3"/>
    </reaction>
</comment>
<name>A0A075LMK9_9BACI</name>
<dbReference type="Gene3D" id="3.30.565.10">
    <property type="entry name" value="Histidine kinase-like ATPase, C-terminal domain"/>
    <property type="match status" value="1"/>
</dbReference>
<keyword evidence="13 14" id="KW-0472">Membrane</keyword>
<dbReference type="KEGG" id="tap:GZ22_12530"/>
<dbReference type="AlphaFoldDB" id="A0A075LMK9"/>
<dbReference type="OrthoDB" id="9776552at2"/>
<dbReference type="GO" id="GO:0005886">
    <property type="term" value="C:plasma membrane"/>
    <property type="evidence" value="ECO:0007669"/>
    <property type="project" value="UniProtKB-SubCell"/>
</dbReference>
<evidence type="ECO:0000256" key="7">
    <source>
        <dbReference type="ARBA" id="ARBA00022692"/>
    </source>
</evidence>
<dbReference type="Pfam" id="PF02518">
    <property type="entry name" value="HATPase_c"/>
    <property type="match status" value="1"/>
</dbReference>
<dbReference type="InterPro" id="IPR036890">
    <property type="entry name" value="HATPase_C_sf"/>
</dbReference>
<dbReference type="InterPro" id="IPR005467">
    <property type="entry name" value="His_kinase_dom"/>
</dbReference>
<keyword evidence="11 14" id="KW-1133">Transmembrane helix</keyword>
<keyword evidence="9" id="KW-0418">Kinase</keyword>
<evidence type="ECO:0000259" key="15">
    <source>
        <dbReference type="PROSITE" id="PS50109"/>
    </source>
</evidence>
<keyword evidence="5" id="KW-0597">Phosphoprotein</keyword>
<dbReference type="PANTHER" id="PTHR34220">
    <property type="entry name" value="SENSOR HISTIDINE KINASE YPDA"/>
    <property type="match status" value="1"/>
</dbReference>
<dbReference type="Proteomes" id="UP000027980">
    <property type="component" value="Chromosome"/>
</dbReference>
<dbReference type="GO" id="GO:0071555">
    <property type="term" value="P:cell wall organization"/>
    <property type="evidence" value="ECO:0007669"/>
    <property type="project" value="InterPro"/>
</dbReference>
<feature type="transmembrane region" description="Helical" evidence="14">
    <location>
        <begin position="108"/>
        <end position="128"/>
    </location>
</feature>
<evidence type="ECO:0000313" key="16">
    <source>
        <dbReference type="EMBL" id="AIF67386.1"/>
    </source>
</evidence>
<proteinExistence type="predicted"/>
<dbReference type="HOGENOM" id="CLU_020473_3_3_9"/>
<evidence type="ECO:0000256" key="3">
    <source>
        <dbReference type="ARBA" id="ARBA00012438"/>
    </source>
</evidence>
<feature type="transmembrane region" description="Helical" evidence="14">
    <location>
        <begin position="76"/>
        <end position="96"/>
    </location>
</feature>
<dbReference type="SMART" id="SM00387">
    <property type="entry name" value="HATPase_c"/>
    <property type="match status" value="1"/>
</dbReference>
<dbReference type="EMBL" id="CP008876">
    <property type="protein sequence ID" value="AIF67386.1"/>
    <property type="molecule type" value="Genomic_DNA"/>
</dbReference>
<evidence type="ECO:0000256" key="13">
    <source>
        <dbReference type="ARBA" id="ARBA00023136"/>
    </source>
</evidence>
<gene>
    <name evidence="16" type="ORF">GZ22_12530</name>
</gene>
<dbReference type="GO" id="GO:0005524">
    <property type="term" value="F:ATP binding"/>
    <property type="evidence" value="ECO:0007669"/>
    <property type="project" value="UniProtKB-KW"/>
</dbReference>
<keyword evidence="10" id="KW-0067">ATP-binding</keyword>
<dbReference type="GeneID" id="34219956"/>
<dbReference type="InterPro" id="IPR003594">
    <property type="entry name" value="HATPase_dom"/>
</dbReference>
<keyword evidence="7 14" id="KW-0812">Transmembrane</keyword>
<dbReference type="PANTHER" id="PTHR34220:SF7">
    <property type="entry name" value="SENSOR HISTIDINE KINASE YPDA"/>
    <property type="match status" value="1"/>
</dbReference>
<evidence type="ECO:0000256" key="8">
    <source>
        <dbReference type="ARBA" id="ARBA00022741"/>
    </source>
</evidence>
<dbReference type="RefSeq" id="WP_084160738.1">
    <property type="nucleotide sequence ID" value="NZ_CP008876.1"/>
</dbReference>
<comment type="subcellular location">
    <subcellularLocation>
        <location evidence="2">Cell membrane</location>
        <topology evidence="2">Multi-pass membrane protein</topology>
    </subcellularLocation>
</comment>
<evidence type="ECO:0000256" key="5">
    <source>
        <dbReference type="ARBA" id="ARBA00022553"/>
    </source>
</evidence>
<keyword evidence="6" id="KW-0808">Transferase</keyword>
<reference evidence="16 17" key="1">
    <citation type="submission" date="2014-07" db="EMBL/GenBank/DDBJ databases">
        <title>Complete genome sequence of a moderately halophilic bacterium Terribacillus aidingensis MP602, isolated from Cryptomeria fortunei in Tianmu mountain in China.</title>
        <authorList>
            <person name="Wang Y."/>
            <person name="Lu P."/>
            <person name="Zhang L."/>
        </authorList>
    </citation>
    <scope>NUCLEOTIDE SEQUENCE [LARGE SCALE GENOMIC DNA]</scope>
    <source>
        <strain evidence="16 17">MP602</strain>
    </source>
</reference>
<keyword evidence="12" id="KW-0902">Two-component regulatory system</keyword>
<keyword evidence="8" id="KW-0547">Nucleotide-binding</keyword>
<evidence type="ECO:0000256" key="11">
    <source>
        <dbReference type="ARBA" id="ARBA00022989"/>
    </source>
</evidence>
<evidence type="ECO:0000256" key="10">
    <source>
        <dbReference type="ARBA" id="ARBA00022840"/>
    </source>
</evidence>
<evidence type="ECO:0000256" key="6">
    <source>
        <dbReference type="ARBA" id="ARBA00022679"/>
    </source>
</evidence>
<dbReference type="GO" id="GO:0000155">
    <property type="term" value="F:phosphorelay sensor kinase activity"/>
    <property type="evidence" value="ECO:0007669"/>
    <property type="project" value="InterPro"/>
</dbReference>
<feature type="transmembrane region" description="Helical" evidence="14">
    <location>
        <begin position="137"/>
        <end position="160"/>
    </location>
</feature>
<evidence type="ECO:0000256" key="4">
    <source>
        <dbReference type="ARBA" id="ARBA00022475"/>
    </source>
</evidence>
<evidence type="ECO:0000313" key="17">
    <source>
        <dbReference type="Proteomes" id="UP000027980"/>
    </source>
</evidence>
<dbReference type="Gene3D" id="3.30.450.40">
    <property type="match status" value="1"/>
</dbReference>
<dbReference type="Pfam" id="PF07694">
    <property type="entry name" value="5TM-5TMR_LYT"/>
    <property type="match status" value="1"/>
</dbReference>
<feature type="domain" description="Histidine kinase" evidence="15">
    <location>
        <begin position="389"/>
        <end position="552"/>
    </location>
</feature>
<keyword evidence="4" id="KW-1003">Cell membrane</keyword>
<dbReference type="SUPFAM" id="SSF55874">
    <property type="entry name" value="ATPase domain of HSP90 chaperone/DNA topoisomerase II/histidine kinase"/>
    <property type="match status" value="1"/>
</dbReference>
<dbReference type="InterPro" id="IPR010559">
    <property type="entry name" value="Sig_transdc_His_kin_internal"/>
</dbReference>
<feature type="transmembrane region" description="Helical" evidence="14">
    <location>
        <begin position="46"/>
        <end position="64"/>
    </location>
</feature>